<dbReference type="SFLD" id="SFLDS00003">
    <property type="entry name" value="Haloacid_Dehalogenase"/>
    <property type="match status" value="1"/>
</dbReference>
<feature type="transmembrane region" description="Helical" evidence="8">
    <location>
        <begin position="254"/>
        <end position="278"/>
    </location>
</feature>
<proteinExistence type="predicted"/>
<comment type="caution">
    <text evidence="10">The sequence shown here is derived from an EMBL/GenBank/DDBJ whole genome shotgun (WGS) entry which is preliminary data.</text>
</comment>
<feature type="transmembrane region" description="Helical" evidence="8">
    <location>
        <begin position="220"/>
        <end position="242"/>
    </location>
</feature>
<gene>
    <name evidence="10" type="ORF">N790_00095</name>
</gene>
<reference evidence="10 11" key="1">
    <citation type="submission" date="2013-09" db="EMBL/GenBank/DDBJ databases">
        <title>Genome sequencing of Arenimonas malthae.</title>
        <authorList>
            <person name="Chen F."/>
            <person name="Wang G."/>
        </authorList>
    </citation>
    <scope>NUCLEOTIDE SEQUENCE [LARGE SCALE GENOMIC DNA]</scope>
    <source>
        <strain evidence="10 11">CC-JY-1</strain>
    </source>
</reference>
<protein>
    <recommendedName>
        <fullName evidence="9">Cation-transporting P-type ATPase N-terminal domain-containing protein</fullName>
    </recommendedName>
</protein>
<dbReference type="SUPFAM" id="SSF81665">
    <property type="entry name" value="Calcium ATPase, transmembrane domain M"/>
    <property type="match status" value="1"/>
</dbReference>
<evidence type="ECO:0000256" key="1">
    <source>
        <dbReference type="ARBA" id="ARBA00004141"/>
    </source>
</evidence>
<feature type="transmembrane region" description="Helical" evidence="8">
    <location>
        <begin position="67"/>
        <end position="83"/>
    </location>
</feature>
<feature type="transmembrane region" description="Helical" evidence="8">
    <location>
        <begin position="796"/>
        <end position="813"/>
    </location>
</feature>
<evidence type="ECO:0000256" key="6">
    <source>
        <dbReference type="ARBA" id="ARBA00022989"/>
    </source>
</evidence>
<dbReference type="Pfam" id="PF00689">
    <property type="entry name" value="Cation_ATPase_C"/>
    <property type="match status" value="1"/>
</dbReference>
<dbReference type="PRINTS" id="PR00120">
    <property type="entry name" value="HATPASE"/>
</dbReference>
<dbReference type="InterPro" id="IPR023299">
    <property type="entry name" value="ATPase_P-typ_cyto_dom_N"/>
</dbReference>
<dbReference type="InterPro" id="IPR036412">
    <property type="entry name" value="HAD-like_sf"/>
</dbReference>
<keyword evidence="4" id="KW-0067">ATP-binding</keyword>
<dbReference type="PANTHER" id="PTHR42861">
    <property type="entry name" value="CALCIUM-TRANSPORTING ATPASE"/>
    <property type="match status" value="1"/>
</dbReference>
<evidence type="ECO:0000256" key="3">
    <source>
        <dbReference type="ARBA" id="ARBA00022741"/>
    </source>
</evidence>
<keyword evidence="3" id="KW-0547">Nucleotide-binding</keyword>
<feature type="domain" description="Cation-transporting P-type ATPase N-terminal" evidence="9">
    <location>
        <begin position="1"/>
        <end position="63"/>
    </location>
</feature>
<dbReference type="SUPFAM" id="SSF56784">
    <property type="entry name" value="HAD-like"/>
    <property type="match status" value="1"/>
</dbReference>
<feature type="transmembrane region" description="Helical" evidence="8">
    <location>
        <begin position="761"/>
        <end position="784"/>
    </location>
</feature>
<dbReference type="AlphaFoldDB" id="A0A091C6B5"/>
<dbReference type="InterPro" id="IPR018303">
    <property type="entry name" value="ATPase_P-typ_P_site"/>
</dbReference>
<evidence type="ECO:0000259" key="9">
    <source>
        <dbReference type="SMART" id="SM00831"/>
    </source>
</evidence>
<evidence type="ECO:0000256" key="5">
    <source>
        <dbReference type="ARBA" id="ARBA00022967"/>
    </source>
</evidence>
<dbReference type="Proteomes" id="UP000029392">
    <property type="component" value="Unassembled WGS sequence"/>
</dbReference>
<keyword evidence="7 8" id="KW-0472">Membrane</keyword>
<dbReference type="RefSeq" id="WP_211251929.1">
    <property type="nucleotide sequence ID" value="NZ_AVCH01000001.1"/>
</dbReference>
<keyword evidence="2 8" id="KW-0812">Transmembrane</keyword>
<dbReference type="InterPro" id="IPR006068">
    <property type="entry name" value="ATPase_P-typ_cation-transptr_C"/>
</dbReference>
<dbReference type="SFLD" id="SFLDF00027">
    <property type="entry name" value="p-type_atpase"/>
    <property type="match status" value="1"/>
</dbReference>
<dbReference type="SUPFAM" id="SSF81653">
    <property type="entry name" value="Calcium ATPase, transduction domain A"/>
    <property type="match status" value="1"/>
</dbReference>
<feature type="transmembrane region" description="Helical" evidence="8">
    <location>
        <begin position="691"/>
        <end position="718"/>
    </location>
</feature>
<dbReference type="PATRIC" id="fig|1384054.3.peg.15"/>
<dbReference type="PRINTS" id="PR00119">
    <property type="entry name" value="CATATPASE"/>
</dbReference>
<evidence type="ECO:0000256" key="7">
    <source>
        <dbReference type="ARBA" id="ARBA00023136"/>
    </source>
</evidence>
<dbReference type="InterPro" id="IPR023214">
    <property type="entry name" value="HAD_sf"/>
</dbReference>
<dbReference type="Gene3D" id="1.20.1110.10">
    <property type="entry name" value="Calcium-transporting ATPase, transmembrane domain"/>
    <property type="match status" value="1"/>
</dbReference>
<dbReference type="SUPFAM" id="SSF81660">
    <property type="entry name" value="Metal cation-transporting ATPase, ATP-binding domain N"/>
    <property type="match status" value="1"/>
</dbReference>
<dbReference type="PROSITE" id="PS00154">
    <property type="entry name" value="ATPASE_E1_E2"/>
    <property type="match status" value="1"/>
</dbReference>
<dbReference type="SMART" id="SM00831">
    <property type="entry name" value="Cation_ATPase_N"/>
    <property type="match status" value="1"/>
</dbReference>
<dbReference type="EMBL" id="AVCH01000001">
    <property type="protein sequence ID" value="KFN52205.1"/>
    <property type="molecule type" value="Genomic_DNA"/>
</dbReference>
<evidence type="ECO:0000256" key="4">
    <source>
        <dbReference type="ARBA" id="ARBA00022840"/>
    </source>
</evidence>
<organism evidence="10 11">
    <name type="scientific">Arenimonas malthae CC-JY-1</name>
    <dbReference type="NCBI Taxonomy" id="1384054"/>
    <lineage>
        <taxon>Bacteria</taxon>
        <taxon>Pseudomonadati</taxon>
        <taxon>Pseudomonadota</taxon>
        <taxon>Gammaproteobacteria</taxon>
        <taxon>Lysobacterales</taxon>
        <taxon>Lysobacteraceae</taxon>
        <taxon>Arenimonas</taxon>
    </lineage>
</organism>
<dbReference type="InterPro" id="IPR001757">
    <property type="entry name" value="P_typ_ATPase"/>
</dbReference>
<keyword evidence="5" id="KW-1278">Translocase</keyword>
<dbReference type="Gene3D" id="3.40.50.1000">
    <property type="entry name" value="HAD superfamily/HAD-like"/>
    <property type="match status" value="1"/>
</dbReference>
<feature type="transmembrane region" description="Helical" evidence="8">
    <location>
        <begin position="42"/>
        <end position="61"/>
    </location>
</feature>
<evidence type="ECO:0000313" key="10">
    <source>
        <dbReference type="EMBL" id="KFN52205.1"/>
    </source>
</evidence>
<keyword evidence="11" id="KW-1185">Reference proteome</keyword>
<keyword evidence="6 8" id="KW-1133">Transmembrane helix</keyword>
<dbReference type="eggNOG" id="COG0474">
    <property type="taxonomic scope" value="Bacteria"/>
</dbReference>
<dbReference type="GO" id="GO:0005524">
    <property type="term" value="F:ATP binding"/>
    <property type="evidence" value="ECO:0007669"/>
    <property type="project" value="UniProtKB-KW"/>
</dbReference>
<evidence type="ECO:0000313" key="11">
    <source>
        <dbReference type="Proteomes" id="UP000029392"/>
    </source>
</evidence>
<dbReference type="InterPro" id="IPR044492">
    <property type="entry name" value="P_typ_ATPase_HD_dom"/>
</dbReference>
<dbReference type="STRING" id="1384054.N790_00095"/>
<dbReference type="InterPro" id="IPR004014">
    <property type="entry name" value="ATPase_P-typ_cation-transptr_N"/>
</dbReference>
<dbReference type="Gene3D" id="3.40.1110.10">
    <property type="entry name" value="Calcium-transporting ATPase, cytoplasmic domain N"/>
    <property type="match status" value="1"/>
</dbReference>
<dbReference type="Pfam" id="PF00690">
    <property type="entry name" value="Cation_ATPase_N"/>
    <property type="match status" value="1"/>
</dbReference>
<dbReference type="Gene3D" id="2.70.150.10">
    <property type="entry name" value="Calcium-transporting ATPase, cytoplasmic transduction domain A"/>
    <property type="match status" value="1"/>
</dbReference>
<dbReference type="NCBIfam" id="TIGR01494">
    <property type="entry name" value="ATPase_P-type"/>
    <property type="match status" value="2"/>
</dbReference>
<dbReference type="Pfam" id="PF00122">
    <property type="entry name" value="E1-E2_ATPase"/>
    <property type="match status" value="1"/>
</dbReference>
<sequence length="830" mass="86340">MPSSNKLQGLDEAEAARRLARFGRNELPPPLRRGLGRIAAQVMTEPMFLLLALAAGAYLVLGEPAEGSLLAGFAVITIGLVVVQERRSERALEALRALGAPMAVVLREGAVRRVPAGEVVPGDIIVLEEGSRVPADGPLLSAQSLRVDESLLTGESVPVDKQPGAAGDEGEVAAGTLVVSGTGLAEVSRTGAATRTGQIGQALGSIGIESTRLQRDTVRLVRMFGLLALAVSLSLLLFHGLVRGEWVQGLLSSIALAMAMLPEEFPLALAVFFALGAWRLARVGVLVRRAAVVEMLGAATVLCVDKTGTLTENRMRVAWLDDGRQASRLGSATALSPGQQALLRTAVLASRTHSMDPMDRALQAMEGHGAAPAETAHLPLTAELPAMSVAHAGEAGLLRIATKGAPEAVARLCGLSAAELEAVHVRASDAAARGLRVLGVAEAEVQGPLPASQRDLPLRWLGLVGFEDPLRASVPAAVAEAREAGLRVVMLTGDFAPTARAIARQAGLDAPDDVLLGDQLAALDDAAFARAAAATGVFARVRPEQKLRLVEALKARGEVVAMTGDGVNDAPALKSAHIGIAMGKRGTDVAREAAPLVLVEEDFGLIVAAVRQGRRIFDNLRKVMLYIVAIHVPIAGLAVLPLLLGFPPLLLPAHVVLIEMVIDPMCSVTFESQPDEPDLMQQPPRPLGESLVGGLQLLLASGLGAVLLLACLGSYLLAQADGLPQDVVRTLAMLSLTAGNLALVASLSHRRGAWVRGNGRAYVAIAAGSALVLAACIFVPALRGLFDFGLPAPGDALRALALGLAGGLALELFKPLARVQRVLGRHVRAA</sequence>
<dbReference type="GO" id="GO:0015662">
    <property type="term" value="F:P-type ion transporter activity"/>
    <property type="evidence" value="ECO:0007669"/>
    <property type="project" value="UniProtKB-ARBA"/>
</dbReference>
<dbReference type="InterPro" id="IPR059000">
    <property type="entry name" value="ATPase_P-type_domA"/>
</dbReference>
<dbReference type="SFLD" id="SFLDG00002">
    <property type="entry name" value="C1.7:_P-type_atpase_like"/>
    <property type="match status" value="1"/>
</dbReference>
<evidence type="ECO:0000256" key="2">
    <source>
        <dbReference type="ARBA" id="ARBA00022692"/>
    </source>
</evidence>
<dbReference type="Pfam" id="PF00702">
    <property type="entry name" value="Hydrolase"/>
    <property type="match status" value="1"/>
</dbReference>
<feature type="transmembrane region" description="Helical" evidence="8">
    <location>
        <begin position="623"/>
        <end position="643"/>
    </location>
</feature>
<comment type="subcellular location">
    <subcellularLocation>
        <location evidence="1">Membrane</location>
        <topology evidence="1">Multi-pass membrane protein</topology>
    </subcellularLocation>
</comment>
<dbReference type="GO" id="GO:0016887">
    <property type="term" value="F:ATP hydrolysis activity"/>
    <property type="evidence" value="ECO:0007669"/>
    <property type="project" value="InterPro"/>
</dbReference>
<dbReference type="GO" id="GO:0016020">
    <property type="term" value="C:membrane"/>
    <property type="evidence" value="ECO:0007669"/>
    <property type="project" value="UniProtKB-SubCell"/>
</dbReference>
<dbReference type="InterPro" id="IPR023298">
    <property type="entry name" value="ATPase_P-typ_TM_dom_sf"/>
</dbReference>
<accession>A0A091C6B5</accession>
<dbReference type="InterPro" id="IPR008250">
    <property type="entry name" value="ATPase_P-typ_transduc_dom_A_sf"/>
</dbReference>
<name>A0A091C6B5_9GAMM</name>
<evidence type="ECO:0000256" key="8">
    <source>
        <dbReference type="SAM" id="Phobius"/>
    </source>
</evidence>